<comment type="cofactor">
    <cofactor evidence="9">
        <name>Ca(2+)</name>
        <dbReference type="ChEBI" id="CHEBI:29108"/>
    </cofactor>
    <text evidence="9">Binds 2 calcium ions per subunit.</text>
</comment>
<keyword evidence="6 9" id="KW-0560">Oxidoreductase</keyword>
<keyword evidence="9" id="KW-0964">Secreted</keyword>
<comment type="catalytic activity">
    <reaction evidence="1 9">
        <text>2 a phenolic donor + H2O2 = 2 a phenolic radical donor + 2 H2O</text>
        <dbReference type="Rhea" id="RHEA:56136"/>
        <dbReference type="ChEBI" id="CHEBI:15377"/>
        <dbReference type="ChEBI" id="CHEBI:16240"/>
        <dbReference type="ChEBI" id="CHEBI:139520"/>
        <dbReference type="ChEBI" id="CHEBI:139521"/>
        <dbReference type="EC" id="1.11.1.7"/>
    </reaction>
</comment>
<reference evidence="11 12" key="1">
    <citation type="submission" date="2021-02" db="EMBL/GenBank/DDBJ databases">
        <title>Plant Genome Project.</title>
        <authorList>
            <person name="Zhang R.-G."/>
        </authorList>
    </citation>
    <scope>NUCLEOTIDE SEQUENCE [LARGE SCALE GENOMIC DNA]</scope>
    <source>
        <tissue evidence="11">Leaves</tissue>
    </source>
</reference>
<evidence type="ECO:0000256" key="3">
    <source>
        <dbReference type="ARBA" id="ARBA00022559"/>
    </source>
</evidence>
<dbReference type="PANTHER" id="PTHR31235">
    <property type="entry name" value="PEROXIDASE 25-RELATED"/>
    <property type="match status" value="1"/>
</dbReference>
<evidence type="ECO:0000256" key="9">
    <source>
        <dbReference type="RuleBase" id="RU362060"/>
    </source>
</evidence>
<keyword evidence="8" id="KW-1015">Disulfide bond</keyword>
<dbReference type="InterPro" id="IPR000823">
    <property type="entry name" value="Peroxidase_pln"/>
</dbReference>
<dbReference type="PROSITE" id="PS50873">
    <property type="entry name" value="PEROXIDASE_4"/>
    <property type="match status" value="1"/>
</dbReference>
<name>A0ABQ8IBI2_9ROSI</name>
<evidence type="ECO:0000256" key="6">
    <source>
        <dbReference type="ARBA" id="ARBA00023002"/>
    </source>
</evidence>
<evidence type="ECO:0000256" key="2">
    <source>
        <dbReference type="ARBA" id="ARBA00012313"/>
    </source>
</evidence>
<keyword evidence="5 9" id="KW-0479">Metal-binding</keyword>
<comment type="function">
    <text evidence="9">Removal of H(2)O(2), oxidation of toxic reductants, biosynthesis and degradation of lignin, suberization, auxin catabolism, response to environmental stresses such as wounding, pathogen attack and oxidative stress.</text>
</comment>
<evidence type="ECO:0000256" key="4">
    <source>
        <dbReference type="ARBA" id="ARBA00022617"/>
    </source>
</evidence>
<evidence type="ECO:0000256" key="5">
    <source>
        <dbReference type="ARBA" id="ARBA00022723"/>
    </source>
</evidence>
<dbReference type="CDD" id="cd00693">
    <property type="entry name" value="secretory_peroxidase"/>
    <property type="match status" value="1"/>
</dbReference>
<dbReference type="PRINTS" id="PR00458">
    <property type="entry name" value="PEROXIDASE"/>
</dbReference>
<evidence type="ECO:0000256" key="8">
    <source>
        <dbReference type="ARBA" id="ARBA00023157"/>
    </source>
</evidence>
<proteinExistence type="inferred from homology"/>
<dbReference type="Pfam" id="PF00141">
    <property type="entry name" value="peroxidase"/>
    <property type="match status" value="2"/>
</dbReference>
<evidence type="ECO:0000256" key="7">
    <source>
        <dbReference type="ARBA" id="ARBA00023004"/>
    </source>
</evidence>
<dbReference type="EMBL" id="JAFEMO010000003">
    <property type="protein sequence ID" value="KAH7573642.1"/>
    <property type="molecule type" value="Genomic_DNA"/>
</dbReference>
<evidence type="ECO:0000313" key="11">
    <source>
        <dbReference type="EMBL" id="KAH7573642.1"/>
    </source>
</evidence>
<organism evidence="11 12">
    <name type="scientific">Xanthoceras sorbifolium</name>
    <dbReference type="NCBI Taxonomy" id="99658"/>
    <lineage>
        <taxon>Eukaryota</taxon>
        <taxon>Viridiplantae</taxon>
        <taxon>Streptophyta</taxon>
        <taxon>Embryophyta</taxon>
        <taxon>Tracheophyta</taxon>
        <taxon>Spermatophyta</taxon>
        <taxon>Magnoliopsida</taxon>
        <taxon>eudicotyledons</taxon>
        <taxon>Gunneridae</taxon>
        <taxon>Pentapetalae</taxon>
        <taxon>rosids</taxon>
        <taxon>malvids</taxon>
        <taxon>Sapindales</taxon>
        <taxon>Sapindaceae</taxon>
        <taxon>Xanthoceroideae</taxon>
        <taxon>Xanthoceras</taxon>
    </lineage>
</organism>
<dbReference type="PRINTS" id="PR00461">
    <property type="entry name" value="PLPEROXIDASE"/>
</dbReference>
<dbReference type="EC" id="1.11.1.7" evidence="2 9"/>
<dbReference type="SUPFAM" id="SSF48113">
    <property type="entry name" value="Heme-dependent peroxidases"/>
    <property type="match status" value="1"/>
</dbReference>
<feature type="domain" description="Plant heme peroxidase family profile" evidence="10">
    <location>
        <begin position="60"/>
        <end position="332"/>
    </location>
</feature>
<dbReference type="Gene3D" id="1.10.520.10">
    <property type="match status" value="2"/>
</dbReference>
<keyword evidence="7 9" id="KW-0408">Iron</keyword>
<dbReference type="Proteomes" id="UP000827721">
    <property type="component" value="Unassembled WGS sequence"/>
</dbReference>
<comment type="subcellular location">
    <subcellularLocation>
        <location evidence="9">Secreted</location>
    </subcellularLocation>
</comment>
<dbReference type="InterPro" id="IPR010255">
    <property type="entry name" value="Haem_peroxidase_sf"/>
</dbReference>
<protein>
    <recommendedName>
        <fullName evidence="2 9">Peroxidase</fullName>
        <ecNumber evidence="2 9">1.11.1.7</ecNumber>
    </recommendedName>
</protein>
<accession>A0ABQ8IBI2</accession>
<sequence length="332" mass="36344">MDTFKCLNGVDVSSFLLVEESADSDADFLTCMEMYRATAAGREDDDAESCIVLGVCNGGELRKKFYKESCPEAEDVVKNITWKHVSSNSILPAKFLRMHFHDCFVRGCDASILLDSTGNNTAEKDAVPNQSLAGFDVIDEIKTQLEKTCPGTVSCADIVALAARDSVSFQVYIYIYAAFHFKELVLATFKSTHFLALEGGHTIGVGHCNFFSNRLYNFTGKGDADPSLNSTYAAFLKTKCTSLADNTITVAMDPGSSLSFDSNYFKILKQNQGMFPSDAALLTDKGTSNIIDELVESEKFFTEFGQSMKRMGAIEVLTGTSGEIRNKCNVVN</sequence>
<dbReference type="InterPro" id="IPR033905">
    <property type="entry name" value="Secretory_peroxidase"/>
</dbReference>
<comment type="similarity">
    <text evidence="9">Belongs to the peroxidase family. Classical plant (class III) peroxidase subfamily.</text>
</comment>
<keyword evidence="12" id="KW-1185">Reference proteome</keyword>
<dbReference type="InterPro" id="IPR002016">
    <property type="entry name" value="Haem_peroxidase"/>
</dbReference>
<keyword evidence="9" id="KW-0376">Hydrogen peroxide</keyword>
<comment type="cofactor">
    <cofactor evidence="9">
        <name>heme b</name>
        <dbReference type="ChEBI" id="CHEBI:60344"/>
    </cofactor>
    <text evidence="9">Binds 1 heme b (iron(II)-protoporphyrin IX) group per subunit.</text>
</comment>
<keyword evidence="3 9" id="KW-0575">Peroxidase</keyword>
<keyword evidence="9" id="KW-0106">Calcium</keyword>
<evidence type="ECO:0000259" key="10">
    <source>
        <dbReference type="PROSITE" id="PS50873"/>
    </source>
</evidence>
<evidence type="ECO:0000313" key="12">
    <source>
        <dbReference type="Proteomes" id="UP000827721"/>
    </source>
</evidence>
<keyword evidence="4 9" id="KW-0349">Heme</keyword>
<evidence type="ECO:0000256" key="1">
    <source>
        <dbReference type="ARBA" id="ARBA00000189"/>
    </source>
</evidence>
<dbReference type="Gene3D" id="1.10.420.10">
    <property type="entry name" value="Peroxidase, domain 2"/>
    <property type="match status" value="1"/>
</dbReference>
<gene>
    <name evidence="11" type="ORF">JRO89_XS03G0185200</name>
</gene>
<comment type="caution">
    <text evidence="11">The sequence shown here is derived from an EMBL/GenBank/DDBJ whole genome shotgun (WGS) entry which is preliminary data.</text>
</comment>